<protein>
    <recommendedName>
        <fullName evidence="3">Fucolectin tachylectin-4 pentraxin-1 domain-containing protein</fullName>
    </recommendedName>
</protein>
<gene>
    <name evidence="1" type="ORF">LSH36_153g00070</name>
</gene>
<evidence type="ECO:0008006" key="3">
    <source>
        <dbReference type="Google" id="ProtNLM"/>
    </source>
</evidence>
<dbReference type="Pfam" id="PF22633">
    <property type="entry name" value="F5_F8_type_C_2"/>
    <property type="match status" value="1"/>
</dbReference>
<dbReference type="PANTHER" id="PTHR45713">
    <property type="entry name" value="FTP DOMAIN-CONTAINING PROTEIN"/>
    <property type="match status" value="1"/>
</dbReference>
<dbReference type="Gene3D" id="2.60.120.260">
    <property type="entry name" value="Galactose-binding domain-like"/>
    <property type="match status" value="1"/>
</dbReference>
<dbReference type="Proteomes" id="UP001208570">
    <property type="component" value="Unassembled WGS sequence"/>
</dbReference>
<keyword evidence="2" id="KW-1185">Reference proteome</keyword>
<dbReference type="PANTHER" id="PTHR45713:SF6">
    <property type="entry name" value="F5_8 TYPE C DOMAIN-CONTAINING PROTEIN"/>
    <property type="match status" value="1"/>
</dbReference>
<dbReference type="AlphaFoldDB" id="A0AAD9JV85"/>
<dbReference type="InterPro" id="IPR051941">
    <property type="entry name" value="BG_Antigen-Binding_Lectin"/>
</dbReference>
<sequence length="216" mass="24051">MTIGVLQSILPWNNGYNYKQTTKFTEYISLHSELQILTYSYYAFAKGTQLGGSEIPYLVSNSSRYHKDEDESCRFECHCANDTECGGGTCSSGCDTAPLGYNWGGPVCQIGNVGLMKEANMTLAKIEHNTKYPPTAALDGQIVLGPFSNHCAHPSNNGTSPAEWWTDLGDIYKIYNITIFGRTDCCQQRLQQFDLTIYNTTDNEVLCAYQNNTILD</sequence>
<dbReference type="SUPFAM" id="SSF49785">
    <property type="entry name" value="Galactose-binding domain-like"/>
    <property type="match status" value="1"/>
</dbReference>
<evidence type="ECO:0000313" key="1">
    <source>
        <dbReference type="EMBL" id="KAK2159426.1"/>
    </source>
</evidence>
<proteinExistence type="predicted"/>
<comment type="caution">
    <text evidence="1">The sequence shown here is derived from an EMBL/GenBank/DDBJ whole genome shotgun (WGS) entry which is preliminary data.</text>
</comment>
<organism evidence="1 2">
    <name type="scientific">Paralvinella palmiformis</name>
    <dbReference type="NCBI Taxonomy" id="53620"/>
    <lineage>
        <taxon>Eukaryota</taxon>
        <taxon>Metazoa</taxon>
        <taxon>Spiralia</taxon>
        <taxon>Lophotrochozoa</taxon>
        <taxon>Annelida</taxon>
        <taxon>Polychaeta</taxon>
        <taxon>Sedentaria</taxon>
        <taxon>Canalipalpata</taxon>
        <taxon>Terebellida</taxon>
        <taxon>Terebelliformia</taxon>
        <taxon>Alvinellidae</taxon>
        <taxon>Paralvinella</taxon>
    </lineage>
</organism>
<dbReference type="InterPro" id="IPR008979">
    <property type="entry name" value="Galactose-bd-like_sf"/>
</dbReference>
<name>A0AAD9JV85_9ANNE</name>
<evidence type="ECO:0000313" key="2">
    <source>
        <dbReference type="Proteomes" id="UP001208570"/>
    </source>
</evidence>
<accession>A0AAD9JV85</accession>
<reference evidence="1" key="1">
    <citation type="journal article" date="2023" name="Mol. Biol. Evol.">
        <title>Third-Generation Sequencing Reveals the Adaptive Role of the Epigenome in Three Deep-Sea Polychaetes.</title>
        <authorList>
            <person name="Perez M."/>
            <person name="Aroh O."/>
            <person name="Sun Y."/>
            <person name="Lan Y."/>
            <person name="Juniper S.K."/>
            <person name="Young C.R."/>
            <person name="Angers B."/>
            <person name="Qian P.Y."/>
        </authorList>
    </citation>
    <scope>NUCLEOTIDE SEQUENCE</scope>
    <source>
        <strain evidence="1">P08H-3</strain>
    </source>
</reference>
<dbReference type="EMBL" id="JAODUP010000153">
    <property type="protein sequence ID" value="KAK2159426.1"/>
    <property type="molecule type" value="Genomic_DNA"/>
</dbReference>